<sequence>MATKPGTSRVKRRDQTRQDLINATIDSIASRGFAETTLEKVSKRAGVSRGLVNFHFVSKEKLLIETLEQLSEEYAASWKKALENAAQDPVSQLAALVESDFHPRVCTRKKVAVWYAFLGEARSRPTYTAVCKGWDRSFSNVMEKSCKAVAELGGYVDVDHAVVARALGALIDSLWRELMLSPKDFSREASKSMCFRYLASVFPRHFDADGILDSDAA</sequence>
<dbReference type="PANTHER" id="PTHR30055:SF226">
    <property type="entry name" value="HTH-TYPE TRANSCRIPTIONAL REGULATOR PKSA"/>
    <property type="match status" value="1"/>
</dbReference>
<dbReference type="KEGG" id="woc:BA177_07160"/>
<dbReference type="Proteomes" id="UP000092695">
    <property type="component" value="Chromosome"/>
</dbReference>
<accession>A0A193LEY3</accession>
<evidence type="ECO:0000313" key="7">
    <source>
        <dbReference type="EMBL" id="ANO51016.1"/>
    </source>
</evidence>
<dbReference type="PANTHER" id="PTHR30055">
    <property type="entry name" value="HTH-TYPE TRANSCRIPTIONAL REGULATOR RUTR"/>
    <property type="match status" value="1"/>
</dbReference>
<dbReference type="InterPro" id="IPR023772">
    <property type="entry name" value="DNA-bd_HTH_TetR-type_CS"/>
</dbReference>
<dbReference type="GO" id="GO:0003700">
    <property type="term" value="F:DNA-binding transcription factor activity"/>
    <property type="evidence" value="ECO:0007669"/>
    <property type="project" value="TreeGrafter"/>
</dbReference>
<evidence type="ECO:0000256" key="5">
    <source>
        <dbReference type="PROSITE-ProRule" id="PRU00335"/>
    </source>
</evidence>
<dbReference type="SUPFAM" id="SSF48498">
    <property type="entry name" value="Tetracyclin repressor-like, C-terminal domain"/>
    <property type="match status" value="1"/>
</dbReference>
<dbReference type="InterPro" id="IPR009057">
    <property type="entry name" value="Homeodomain-like_sf"/>
</dbReference>
<keyword evidence="2" id="KW-0805">Transcription regulation</keyword>
<reference evidence="7 8" key="1">
    <citation type="submission" date="2016-06" db="EMBL/GenBank/DDBJ databases">
        <title>Complete genome sequence of a deep-branching marine Gamma Proteobacterium Woeseia oceani type strain XK5.</title>
        <authorList>
            <person name="Mu D."/>
            <person name="Du Z."/>
        </authorList>
    </citation>
    <scope>NUCLEOTIDE SEQUENCE [LARGE SCALE GENOMIC DNA]</scope>
    <source>
        <strain evidence="7 8">XK5</strain>
    </source>
</reference>
<keyword evidence="1" id="KW-0678">Repressor</keyword>
<dbReference type="RefSeq" id="WP_068614791.1">
    <property type="nucleotide sequence ID" value="NZ_CP016268.1"/>
</dbReference>
<organism evidence="7 8">
    <name type="scientific">Woeseia oceani</name>
    <dbReference type="NCBI Taxonomy" id="1548547"/>
    <lineage>
        <taxon>Bacteria</taxon>
        <taxon>Pseudomonadati</taxon>
        <taxon>Pseudomonadota</taxon>
        <taxon>Gammaproteobacteria</taxon>
        <taxon>Woeseiales</taxon>
        <taxon>Woeseiaceae</taxon>
        <taxon>Woeseia</taxon>
    </lineage>
</organism>
<dbReference type="InterPro" id="IPR050109">
    <property type="entry name" value="HTH-type_TetR-like_transc_reg"/>
</dbReference>
<dbReference type="PROSITE" id="PS01081">
    <property type="entry name" value="HTH_TETR_1"/>
    <property type="match status" value="1"/>
</dbReference>
<dbReference type="InterPro" id="IPR039538">
    <property type="entry name" value="BetI_C"/>
</dbReference>
<gene>
    <name evidence="7" type="ORF">BA177_07160</name>
</gene>
<dbReference type="InterPro" id="IPR001647">
    <property type="entry name" value="HTH_TetR"/>
</dbReference>
<dbReference type="STRING" id="1548547.BA177_07160"/>
<evidence type="ECO:0000256" key="1">
    <source>
        <dbReference type="ARBA" id="ARBA00022491"/>
    </source>
</evidence>
<dbReference type="PRINTS" id="PR00455">
    <property type="entry name" value="HTHTETR"/>
</dbReference>
<dbReference type="SUPFAM" id="SSF46689">
    <property type="entry name" value="Homeodomain-like"/>
    <property type="match status" value="1"/>
</dbReference>
<proteinExistence type="predicted"/>
<dbReference type="PROSITE" id="PS50977">
    <property type="entry name" value="HTH_TETR_2"/>
    <property type="match status" value="1"/>
</dbReference>
<dbReference type="OrthoDB" id="7618612at2"/>
<evidence type="ECO:0000256" key="4">
    <source>
        <dbReference type="ARBA" id="ARBA00023163"/>
    </source>
</evidence>
<evidence type="ECO:0000259" key="6">
    <source>
        <dbReference type="PROSITE" id="PS50977"/>
    </source>
</evidence>
<feature type="domain" description="HTH tetR-type" evidence="6">
    <location>
        <begin position="14"/>
        <end position="74"/>
    </location>
</feature>
<name>A0A193LEY3_9GAMM</name>
<keyword evidence="8" id="KW-1185">Reference proteome</keyword>
<keyword evidence="3 5" id="KW-0238">DNA-binding</keyword>
<dbReference type="AlphaFoldDB" id="A0A193LEY3"/>
<dbReference type="InterPro" id="IPR036271">
    <property type="entry name" value="Tet_transcr_reg_TetR-rel_C_sf"/>
</dbReference>
<dbReference type="Pfam" id="PF13977">
    <property type="entry name" value="TetR_C_6"/>
    <property type="match status" value="1"/>
</dbReference>
<dbReference type="Gene3D" id="1.10.357.10">
    <property type="entry name" value="Tetracycline Repressor, domain 2"/>
    <property type="match status" value="1"/>
</dbReference>
<evidence type="ECO:0000256" key="3">
    <source>
        <dbReference type="ARBA" id="ARBA00023125"/>
    </source>
</evidence>
<evidence type="ECO:0000313" key="8">
    <source>
        <dbReference type="Proteomes" id="UP000092695"/>
    </source>
</evidence>
<feature type="DNA-binding region" description="H-T-H motif" evidence="5">
    <location>
        <begin position="37"/>
        <end position="56"/>
    </location>
</feature>
<evidence type="ECO:0000256" key="2">
    <source>
        <dbReference type="ARBA" id="ARBA00023015"/>
    </source>
</evidence>
<protein>
    <recommendedName>
        <fullName evidence="6">HTH tetR-type domain-containing protein</fullName>
    </recommendedName>
</protein>
<dbReference type="GO" id="GO:0000976">
    <property type="term" value="F:transcription cis-regulatory region binding"/>
    <property type="evidence" value="ECO:0007669"/>
    <property type="project" value="TreeGrafter"/>
</dbReference>
<keyword evidence="4" id="KW-0804">Transcription</keyword>
<dbReference type="Pfam" id="PF00440">
    <property type="entry name" value="TetR_N"/>
    <property type="match status" value="1"/>
</dbReference>
<dbReference type="EMBL" id="CP016268">
    <property type="protein sequence ID" value="ANO51016.1"/>
    <property type="molecule type" value="Genomic_DNA"/>
</dbReference>